<dbReference type="Proteomes" id="UP000243200">
    <property type="component" value="Unassembled WGS sequence"/>
</dbReference>
<organism evidence="1 2">
    <name type="scientific">Plasmodium ovale</name>
    <name type="common">malaria parasite P. ovale</name>
    <dbReference type="NCBI Taxonomy" id="36330"/>
    <lineage>
        <taxon>Eukaryota</taxon>
        <taxon>Sar</taxon>
        <taxon>Alveolata</taxon>
        <taxon>Apicomplexa</taxon>
        <taxon>Aconoidasida</taxon>
        <taxon>Haemosporida</taxon>
        <taxon>Plasmodiidae</taxon>
        <taxon>Plasmodium</taxon>
        <taxon>Plasmodium (Plasmodium)</taxon>
    </lineage>
</organism>
<evidence type="ECO:0008006" key="3">
    <source>
        <dbReference type="Google" id="ProtNLM"/>
    </source>
</evidence>
<protein>
    <recommendedName>
        <fullName evidence="3">PIR protein</fullName>
    </recommendedName>
</protein>
<dbReference type="VEuPathDB" id="PlasmoDB:POWCR01_000006600"/>
<sequence>MIPQTFFKNVKILFNIHLKSHVYKTFINRIDHDIFNNLKTLYKLNLLFSHYSEIINNRHKRNCPYADAFFLLHNNGIDKCYNTGSSIFCKELTKLKIKIEDVDE</sequence>
<gene>
    <name evidence="1" type="primary">PowCR01_000006600</name>
    <name evidence="1" type="ORF">POWCR01_000006600</name>
</gene>
<reference evidence="1 2" key="1">
    <citation type="submission" date="2016-06" db="EMBL/GenBank/DDBJ databases">
        <authorList>
            <consortium name="Pathogen Informatics"/>
        </authorList>
    </citation>
    <scope>NUCLEOTIDE SEQUENCE [LARGE SCALE GENOMIC DNA]</scope>
</reference>
<accession>A0A1C3KGN8</accession>
<proteinExistence type="predicted"/>
<dbReference type="AlphaFoldDB" id="A0A1C3KGN8"/>
<evidence type="ECO:0000313" key="1">
    <source>
        <dbReference type="EMBL" id="SBT72875.1"/>
    </source>
</evidence>
<dbReference type="EMBL" id="FLRJ01000173">
    <property type="protein sequence ID" value="SBT72875.1"/>
    <property type="molecule type" value="Genomic_DNA"/>
</dbReference>
<evidence type="ECO:0000313" key="2">
    <source>
        <dbReference type="Proteomes" id="UP000243200"/>
    </source>
</evidence>
<name>A0A1C3KGN8_PLAOA</name>